<evidence type="ECO:0000256" key="13">
    <source>
        <dbReference type="PIRSR" id="PIRSR602401-1"/>
    </source>
</evidence>
<dbReference type="InterPro" id="IPR001128">
    <property type="entry name" value="Cyt_P450"/>
</dbReference>
<protein>
    <recommendedName>
        <fullName evidence="16">Cytochrome P450</fullName>
    </recommendedName>
</protein>
<accession>A0A0C9WUV2</accession>
<evidence type="ECO:0000313" key="14">
    <source>
        <dbReference type="EMBL" id="KIK03060.1"/>
    </source>
</evidence>
<reference evidence="14 15" key="1">
    <citation type="submission" date="2014-04" db="EMBL/GenBank/DDBJ databases">
        <authorList>
            <consortium name="DOE Joint Genome Institute"/>
            <person name="Kuo A."/>
            <person name="Kohler A."/>
            <person name="Nagy L.G."/>
            <person name="Floudas D."/>
            <person name="Copeland A."/>
            <person name="Barry K.W."/>
            <person name="Cichocki N."/>
            <person name="Veneault-Fourrey C."/>
            <person name="LaButti K."/>
            <person name="Lindquist E.A."/>
            <person name="Lipzen A."/>
            <person name="Lundell T."/>
            <person name="Morin E."/>
            <person name="Murat C."/>
            <person name="Sun H."/>
            <person name="Tunlid A."/>
            <person name="Henrissat B."/>
            <person name="Grigoriev I.V."/>
            <person name="Hibbett D.S."/>
            <person name="Martin F."/>
            <person name="Nordberg H.P."/>
            <person name="Cantor M.N."/>
            <person name="Hua S.X."/>
        </authorList>
    </citation>
    <scope>NUCLEOTIDE SEQUENCE [LARGE SCALE GENOMIC DNA]</scope>
    <source>
        <strain evidence="14 15">LaAM-08-1</strain>
    </source>
</reference>
<dbReference type="Gene3D" id="1.10.630.10">
    <property type="entry name" value="Cytochrome P450"/>
    <property type="match status" value="1"/>
</dbReference>
<keyword evidence="5 13" id="KW-0349">Heme</keyword>
<dbReference type="Pfam" id="PF00067">
    <property type="entry name" value="p450"/>
    <property type="match status" value="1"/>
</dbReference>
<comment type="subcellular location">
    <subcellularLocation>
        <location evidence="2">Membrane</location>
    </subcellularLocation>
</comment>
<evidence type="ECO:0000256" key="8">
    <source>
        <dbReference type="ARBA" id="ARBA00022989"/>
    </source>
</evidence>
<evidence type="ECO:0008006" key="16">
    <source>
        <dbReference type="Google" id="ProtNLM"/>
    </source>
</evidence>
<comment type="cofactor">
    <cofactor evidence="1 13">
        <name>heme</name>
        <dbReference type="ChEBI" id="CHEBI:30413"/>
    </cofactor>
</comment>
<dbReference type="STRING" id="1095629.A0A0C9WUV2"/>
<dbReference type="InterPro" id="IPR036396">
    <property type="entry name" value="Cyt_P450_sf"/>
</dbReference>
<dbReference type="HOGENOM" id="CLU_001570_5_11_1"/>
<proteinExistence type="inferred from homology"/>
<evidence type="ECO:0000256" key="12">
    <source>
        <dbReference type="ARBA" id="ARBA00023136"/>
    </source>
</evidence>
<dbReference type="GO" id="GO:0016705">
    <property type="term" value="F:oxidoreductase activity, acting on paired donors, with incorporation or reduction of molecular oxygen"/>
    <property type="evidence" value="ECO:0007669"/>
    <property type="project" value="InterPro"/>
</dbReference>
<evidence type="ECO:0000313" key="15">
    <source>
        <dbReference type="Proteomes" id="UP000054477"/>
    </source>
</evidence>
<comment type="similarity">
    <text evidence="4">Belongs to the cytochrome P450 family.</text>
</comment>
<keyword evidence="10 13" id="KW-0408">Iron</keyword>
<dbReference type="EMBL" id="KN838584">
    <property type="protein sequence ID" value="KIK03060.1"/>
    <property type="molecule type" value="Genomic_DNA"/>
</dbReference>
<dbReference type="InterPro" id="IPR002401">
    <property type="entry name" value="Cyt_P450_E_grp-I"/>
</dbReference>
<feature type="binding site" description="axial binding residue" evidence="13">
    <location>
        <position position="437"/>
    </location>
    <ligand>
        <name>heme</name>
        <dbReference type="ChEBI" id="CHEBI:30413"/>
    </ligand>
    <ligandPart>
        <name>Fe</name>
        <dbReference type="ChEBI" id="CHEBI:18248"/>
    </ligandPart>
</feature>
<name>A0A0C9WUV2_9AGAR</name>
<keyword evidence="8" id="KW-1133">Transmembrane helix</keyword>
<dbReference type="GO" id="GO:0020037">
    <property type="term" value="F:heme binding"/>
    <property type="evidence" value="ECO:0007669"/>
    <property type="project" value="InterPro"/>
</dbReference>
<comment type="pathway">
    <text evidence="3">Secondary metabolite biosynthesis; terpenoid biosynthesis.</text>
</comment>
<gene>
    <name evidence="14" type="ORF">K443DRAFT_677062</name>
</gene>
<keyword evidence="11" id="KW-0503">Monooxygenase</keyword>
<dbReference type="OrthoDB" id="1470350at2759"/>
<keyword evidence="12" id="KW-0472">Membrane</keyword>
<evidence type="ECO:0000256" key="2">
    <source>
        <dbReference type="ARBA" id="ARBA00004370"/>
    </source>
</evidence>
<reference evidence="15" key="2">
    <citation type="submission" date="2015-01" db="EMBL/GenBank/DDBJ databases">
        <title>Evolutionary Origins and Diversification of the Mycorrhizal Mutualists.</title>
        <authorList>
            <consortium name="DOE Joint Genome Institute"/>
            <consortium name="Mycorrhizal Genomics Consortium"/>
            <person name="Kohler A."/>
            <person name="Kuo A."/>
            <person name="Nagy L.G."/>
            <person name="Floudas D."/>
            <person name="Copeland A."/>
            <person name="Barry K.W."/>
            <person name="Cichocki N."/>
            <person name="Veneault-Fourrey C."/>
            <person name="LaButti K."/>
            <person name="Lindquist E.A."/>
            <person name="Lipzen A."/>
            <person name="Lundell T."/>
            <person name="Morin E."/>
            <person name="Murat C."/>
            <person name="Riley R."/>
            <person name="Ohm R."/>
            <person name="Sun H."/>
            <person name="Tunlid A."/>
            <person name="Henrissat B."/>
            <person name="Grigoriev I.V."/>
            <person name="Hibbett D.S."/>
            <person name="Martin F."/>
        </authorList>
    </citation>
    <scope>NUCLEOTIDE SEQUENCE [LARGE SCALE GENOMIC DNA]</scope>
    <source>
        <strain evidence="15">LaAM-08-1</strain>
    </source>
</reference>
<dbReference type="PANTHER" id="PTHR24305">
    <property type="entry name" value="CYTOCHROME P450"/>
    <property type="match status" value="1"/>
</dbReference>
<evidence type="ECO:0000256" key="10">
    <source>
        <dbReference type="ARBA" id="ARBA00023004"/>
    </source>
</evidence>
<organism evidence="14 15">
    <name type="scientific">Laccaria amethystina LaAM-08-1</name>
    <dbReference type="NCBI Taxonomy" id="1095629"/>
    <lineage>
        <taxon>Eukaryota</taxon>
        <taxon>Fungi</taxon>
        <taxon>Dikarya</taxon>
        <taxon>Basidiomycota</taxon>
        <taxon>Agaricomycotina</taxon>
        <taxon>Agaricomycetes</taxon>
        <taxon>Agaricomycetidae</taxon>
        <taxon>Agaricales</taxon>
        <taxon>Agaricineae</taxon>
        <taxon>Hydnangiaceae</taxon>
        <taxon>Laccaria</taxon>
    </lineage>
</organism>
<evidence type="ECO:0000256" key="4">
    <source>
        <dbReference type="ARBA" id="ARBA00010617"/>
    </source>
</evidence>
<dbReference type="PANTHER" id="PTHR24305:SF166">
    <property type="entry name" value="CYTOCHROME P450 12A4, MITOCHONDRIAL-RELATED"/>
    <property type="match status" value="1"/>
</dbReference>
<dbReference type="PRINTS" id="PR00463">
    <property type="entry name" value="EP450I"/>
</dbReference>
<dbReference type="PRINTS" id="PR00385">
    <property type="entry name" value="P450"/>
</dbReference>
<dbReference type="GO" id="GO:0004497">
    <property type="term" value="F:monooxygenase activity"/>
    <property type="evidence" value="ECO:0007669"/>
    <property type="project" value="UniProtKB-KW"/>
</dbReference>
<evidence type="ECO:0000256" key="9">
    <source>
        <dbReference type="ARBA" id="ARBA00023002"/>
    </source>
</evidence>
<dbReference type="Proteomes" id="UP000054477">
    <property type="component" value="Unassembled WGS sequence"/>
</dbReference>
<evidence type="ECO:0000256" key="5">
    <source>
        <dbReference type="ARBA" id="ARBA00022617"/>
    </source>
</evidence>
<dbReference type="InterPro" id="IPR050121">
    <property type="entry name" value="Cytochrome_P450_monoxygenase"/>
</dbReference>
<dbReference type="GO" id="GO:0016020">
    <property type="term" value="C:membrane"/>
    <property type="evidence" value="ECO:0007669"/>
    <property type="project" value="UniProtKB-SubCell"/>
</dbReference>
<dbReference type="AlphaFoldDB" id="A0A0C9WUV2"/>
<keyword evidence="6" id="KW-0812">Transmembrane</keyword>
<dbReference type="SUPFAM" id="SSF48264">
    <property type="entry name" value="Cytochrome P450"/>
    <property type="match status" value="1"/>
</dbReference>
<evidence type="ECO:0000256" key="1">
    <source>
        <dbReference type="ARBA" id="ARBA00001971"/>
    </source>
</evidence>
<evidence type="ECO:0000256" key="11">
    <source>
        <dbReference type="ARBA" id="ARBA00023033"/>
    </source>
</evidence>
<evidence type="ECO:0000256" key="7">
    <source>
        <dbReference type="ARBA" id="ARBA00022723"/>
    </source>
</evidence>
<keyword evidence="15" id="KW-1185">Reference proteome</keyword>
<evidence type="ECO:0000256" key="3">
    <source>
        <dbReference type="ARBA" id="ARBA00004721"/>
    </source>
</evidence>
<keyword evidence="7 13" id="KW-0479">Metal-binding</keyword>
<sequence length="496" mass="55444">MSWHHELNQTYGGACLIKGIMGDEHLYVSDPKALHQICVKDQDIFEETSMFVQGNSVIFGDGLLSTIGDVHKRQRKILNPVFSTGHMRDVTPILYDVVGKLVGLMKSQTKTGPAKMDMLDLMMRTALEGIGQGGLGHSYKALEAGDGNSAFRVALRSLIPTIFSLQIERQILPFILAIGTPEFRGKLVDLVPSKRLHRLRDIVNEMYITNLNVFEHKKRALKEGDEKVLQQVGQGRDIVSVLLKGMEEADEEDRLTDAEVLAQLTTLVFTSHDTTSSTLAHFLHLLAVHPKIQDRLRKEIKDAKDAWERDHTKGDRDLGYDELNELPFLENVCRETLRLHAPVTFMSRTARAPSVLPLTTPMTGTDGKLITEVPVRENQNVHIGIAAANRHPAYWGPDAAEWIPDRWANGIPKLAQEAKLPSIYAGTMSFLGGGRACIGYRFATIEIKIIITMLLDNFKFSLSKDEIVWKLANIQMPWVEGQEAQGPSMPLTVEQL</sequence>
<keyword evidence="9" id="KW-0560">Oxidoreductase</keyword>
<evidence type="ECO:0000256" key="6">
    <source>
        <dbReference type="ARBA" id="ARBA00022692"/>
    </source>
</evidence>
<dbReference type="GO" id="GO:0005506">
    <property type="term" value="F:iron ion binding"/>
    <property type="evidence" value="ECO:0007669"/>
    <property type="project" value="InterPro"/>
</dbReference>